<dbReference type="RefSeq" id="WP_109603453.1">
    <property type="nucleotide sequence ID" value="NZ_QGGI01000001.1"/>
</dbReference>
<feature type="binding site" evidence="14">
    <location>
        <position position="151"/>
    </location>
    <ligand>
        <name>NADP(+)</name>
        <dbReference type="ChEBI" id="CHEBI:58349"/>
    </ligand>
</feature>
<keyword evidence="7 12" id="KW-0479">Metal-binding</keyword>
<dbReference type="Pfam" id="PF00383">
    <property type="entry name" value="dCMP_cyt_deam_1"/>
    <property type="match status" value="1"/>
</dbReference>
<keyword evidence="18" id="KW-1185">Reference proteome</keyword>
<dbReference type="Proteomes" id="UP000245921">
    <property type="component" value="Unassembled WGS sequence"/>
</dbReference>
<keyword evidence="9 12" id="KW-0521">NADP</keyword>
<dbReference type="InterPro" id="IPR004794">
    <property type="entry name" value="Eubact_RibD"/>
</dbReference>
<evidence type="ECO:0000256" key="1">
    <source>
        <dbReference type="ARBA" id="ARBA00002151"/>
    </source>
</evidence>
<dbReference type="EC" id="1.1.1.193" evidence="12"/>
<dbReference type="SUPFAM" id="SSF53927">
    <property type="entry name" value="Cytidine deaminase-like"/>
    <property type="match status" value="1"/>
</dbReference>
<dbReference type="NCBIfam" id="TIGR00326">
    <property type="entry name" value="eubact_ribD"/>
    <property type="match status" value="1"/>
</dbReference>
<evidence type="ECO:0000256" key="6">
    <source>
        <dbReference type="ARBA" id="ARBA00022619"/>
    </source>
</evidence>
<sequence length="342" mass="39153">MRMALEESKKAIGYTNPNPLVGAIIEKNGHILSKGYHKYFGGDHAEVNAIKNALKKGHEIKDSNIYITLEPCFHYGKTPPCVDEILKYKFKKVFIGIKDPNPKVNGKSIEKLRKNGVIVDEGILKDEITELNKFFIKSMNYSIPYINIKYAQSLDGFIYNDSIKGRFTCKESLIDVHKMRKKYQSILVGAGTILKDNPKLNLRYLEGISPIRIVIDKDFDIKSTDFNIFNIPGKNIIFTNSKNYICNSKITKIVYIKDFSILNILKEINKMDINSVLVEGGGKIISLFYDYSDEINVYISNKIFGKGISPFENLKKIKEFHIKNSFIIGENIKLELKRCLRE</sequence>
<keyword evidence="8 12" id="KW-0862">Zinc</keyword>
<keyword evidence="11" id="KW-0511">Multifunctional enzyme</keyword>
<evidence type="ECO:0000256" key="5">
    <source>
        <dbReference type="ARBA" id="ARBA00007417"/>
    </source>
</evidence>
<evidence type="ECO:0000256" key="10">
    <source>
        <dbReference type="ARBA" id="ARBA00023002"/>
    </source>
</evidence>
<comment type="similarity">
    <text evidence="5 12">In the C-terminal section; belongs to the HTP reductase family.</text>
</comment>
<feature type="domain" description="CMP/dCMP-type deaminase" evidence="16">
    <location>
        <begin position="1"/>
        <end position="120"/>
    </location>
</feature>
<comment type="cofactor">
    <cofactor evidence="12 15">
        <name>Zn(2+)</name>
        <dbReference type="ChEBI" id="CHEBI:29105"/>
    </cofactor>
    <text evidence="12 15">Binds 1 zinc ion.</text>
</comment>
<dbReference type="GO" id="GO:0009231">
    <property type="term" value="P:riboflavin biosynthetic process"/>
    <property type="evidence" value="ECO:0007669"/>
    <property type="project" value="UniProtKB-KW"/>
</dbReference>
<evidence type="ECO:0000256" key="12">
    <source>
        <dbReference type="PIRNR" id="PIRNR006769"/>
    </source>
</evidence>
<dbReference type="PIRSF" id="PIRSF006769">
    <property type="entry name" value="RibD"/>
    <property type="match status" value="1"/>
</dbReference>
<feature type="binding site" evidence="15">
    <location>
        <position position="72"/>
    </location>
    <ligand>
        <name>Zn(2+)</name>
        <dbReference type="ChEBI" id="CHEBI:29105"/>
        <note>catalytic</note>
    </ligand>
</feature>
<dbReference type="InterPro" id="IPR002734">
    <property type="entry name" value="RibDG_C"/>
</dbReference>
<dbReference type="PANTHER" id="PTHR38011:SF7">
    <property type="entry name" value="2,5-DIAMINO-6-RIBOSYLAMINO-4(3H)-PYRIMIDINONE 5'-PHOSPHATE REDUCTASE"/>
    <property type="match status" value="1"/>
</dbReference>
<dbReference type="Gene3D" id="3.40.140.10">
    <property type="entry name" value="Cytidine Deaminase, domain 2"/>
    <property type="match status" value="1"/>
</dbReference>
<evidence type="ECO:0000313" key="18">
    <source>
        <dbReference type="Proteomes" id="UP000245921"/>
    </source>
</evidence>
<evidence type="ECO:0000256" key="2">
    <source>
        <dbReference type="ARBA" id="ARBA00004882"/>
    </source>
</evidence>
<evidence type="ECO:0000259" key="16">
    <source>
        <dbReference type="PROSITE" id="PS51747"/>
    </source>
</evidence>
<evidence type="ECO:0000256" key="4">
    <source>
        <dbReference type="ARBA" id="ARBA00005259"/>
    </source>
</evidence>
<dbReference type="GO" id="GO:0008270">
    <property type="term" value="F:zinc ion binding"/>
    <property type="evidence" value="ECO:0007669"/>
    <property type="project" value="InterPro"/>
</dbReference>
<evidence type="ECO:0000256" key="3">
    <source>
        <dbReference type="ARBA" id="ARBA00004910"/>
    </source>
</evidence>
<feature type="binding site" evidence="15">
    <location>
        <position position="81"/>
    </location>
    <ligand>
        <name>Zn(2+)</name>
        <dbReference type="ChEBI" id="CHEBI:29105"/>
        <note>catalytic</note>
    </ligand>
</feature>
<dbReference type="InterPro" id="IPR016192">
    <property type="entry name" value="APOBEC/CMP_deaminase_Zn-bd"/>
</dbReference>
<feature type="binding site" evidence="14">
    <location>
        <position position="192"/>
    </location>
    <ligand>
        <name>NADP(+)</name>
        <dbReference type="ChEBI" id="CHEBI:58349"/>
    </ligand>
</feature>
<keyword evidence="12" id="KW-0378">Hydrolase</keyword>
<dbReference type="PROSITE" id="PS51747">
    <property type="entry name" value="CYT_DCMP_DEAMINASES_2"/>
    <property type="match status" value="1"/>
</dbReference>
<dbReference type="InterPro" id="IPR024072">
    <property type="entry name" value="DHFR-like_dom_sf"/>
</dbReference>
<evidence type="ECO:0000256" key="11">
    <source>
        <dbReference type="ARBA" id="ARBA00023268"/>
    </source>
</evidence>
<dbReference type="PROSITE" id="PS00903">
    <property type="entry name" value="CYT_DCMP_DEAMINASES_1"/>
    <property type="match status" value="1"/>
</dbReference>
<organism evidence="17 18">
    <name type="scientific">Oceanotoga teriensis</name>
    <dbReference type="NCBI Taxonomy" id="515440"/>
    <lineage>
        <taxon>Bacteria</taxon>
        <taxon>Thermotogati</taxon>
        <taxon>Thermotogota</taxon>
        <taxon>Thermotogae</taxon>
        <taxon>Petrotogales</taxon>
        <taxon>Petrotogaceae</taxon>
        <taxon>Oceanotoga</taxon>
    </lineage>
</organism>
<protein>
    <recommendedName>
        <fullName evidence="12">Riboflavin biosynthesis protein RibD</fullName>
    </recommendedName>
    <domain>
        <recommendedName>
            <fullName evidence="12">Diaminohydroxyphosphoribosylaminopyrimidine deaminase</fullName>
            <shortName evidence="12">DRAP deaminase</shortName>
            <ecNumber evidence="12">3.5.4.26</ecNumber>
        </recommendedName>
        <alternativeName>
            <fullName evidence="12">Riboflavin-specific deaminase</fullName>
        </alternativeName>
    </domain>
    <domain>
        <recommendedName>
            <fullName evidence="12">5-amino-6-(5-phosphoribosylamino)uracil reductase</fullName>
            <ecNumber evidence="12">1.1.1.193</ecNumber>
        </recommendedName>
        <alternativeName>
            <fullName evidence="12">HTP reductase</fullName>
        </alternativeName>
    </domain>
</protein>
<evidence type="ECO:0000256" key="7">
    <source>
        <dbReference type="ARBA" id="ARBA00022723"/>
    </source>
</evidence>
<dbReference type="EC" id="3.5.4.26" evidence="12"/>
<dbReference type="AlphaFoldDB" id="A0AA45C908"/>
<feature type="binding site" evidence="14">
    <location>
        <position position="180"/>
    </location>
    <ligand>
        <name>substrate</name>
    </ligand>
</feature>
<comment type="similarity">
    <text evidence="4 12">In the N-terminal section; belongs to the cytidine and deoxycytidylate deaminase family.</text>
</comment>
<dbReference type="SUPFAM" id="SSF53597">
    <property type="entry name" value="Dihydrofolate reductase-like"/>
    <property type="match status" value="1"/>
</dbReference>
<gene>
    <name evidence="17" type="ORF">C7380_10124</name>
</gene>
<accession>A0AA45C908</accession>
<comment type="catalytic activity">
    <reaction evidence="12">
        <text>5-amino-6-(5-phospho-D-ribitylamino)uracil + NADP(+) = 5-amino-6-(5-phospho-D-ribosylamino)uracil + NADPH + H(+)</text>
        <dbReference type="Rhea" id="RHEA:17845"/>
        <dbReference type="ChEBI" id="CHEBI:15378"/>
        <dbReference type="ChEBI" id="CHEBI:57783"/>
        <dbReference type="ChEBI" id="CHEBI:58349"/>
        <dbReference type="ChEBI" id="CHEBI:58421"/>
        <dbReference type="ChEBI" id="CHEBI:58453"/>
        <dbReference type="EC" id="1.1.1.193"/>
    </reaction>
</comment>
<dbReference type="InterPro" id="IPR002125">
    <property type="entry name" value="CMP_dCMP_dom"/>
</dbReference>
<comment type="pathway">
    <text evidence="3 12">Cofactor biosynthesis; riboflavin biosynthesis; 5-amino-6-(D-ribitylamino)uracil from GTP: step 3/4.</text>
</comment>
<feature type="binding site" evidence="14">
    <location>
        <position position="203"/>
    </location>
    <ligand>
        <name>substrate</name>
    </ligand>
</feature>
<comment type="caution">
    <text evidence="17">The sequence shown here is derived from an EMBL/GenBank/DDBJ whole genome shotgun (WGS) entry which is preliminary data.</text>
</comment>
<dbReference type="CDD" id="cd01284">
    <property type="entry name" value="Riboflavin_deaminase-reductase"/>
    <property type="match status" value="1"/>
</dbReference>
<reference evidence="17 18" key="1">
    <citation type="submission" date="2018-05" db="EMBL/GenBank/DDBJ databases">
        <title>Genomic Encyclopedia of Type Strains, Phase IV (KMG-IV): sequencing the most valuable type-strain genomes for metagenomic binning, comparative biology and taxonomic classification.</title>
        <authorList>
            <person name="Goeker M."/>
        </authorList>
    </citation>
    <scope>NUCLEOTIDE SEQUENCE [LARGE SCALE GENOMIC DNA]</scope>
    <source>
        <strain evidence="17 18">DSM 24906</strain>
    </source>
</reference>
<evidence type="ECO:0000313" key="17">
    <source>
        <dbReference type="EMBL" id="PWJ96453.1"/>
    </source>
</evidence>
<comment type="pathway">
    <text evidence="2 12">Cofactor biosynthesis; riboflavin biosynthesis; 5-amino-6-(D-ribitylamino)uracil from GTP: step 2/4.</text>
</comment>
<evidence type="ECO:0000256" key="15">
    <source>
        <dbReference type="PIRSR" id="PIRSR006769-3"/>
    </source>
</evidence>
<evidence type="ECO:0000256" key="13">
    <source>
        <dbReference type="PIRSR" id="PIRSR006769-1"/>
    </source>
</evidence>
<dbReference type="Pfam" id="PF01872">
    <property type="entry name" value="RibD_C"/>
    <property type="match status" value="1"/>
</dbReference>
<dbReference type="GO" id="GO:0008835">
    <property type="term" value="F:diaminohydroxyphosphoribosylaminopyrimidine deaminase activity"/>
    <property type="evidence" value="ECO:0007669"/>
    <property type="project" value="UniProtKB-EC"/>
</dbReference>
<dbReference type="EMBL" id="QGGI01000001">
    <property type="protein sequence ID" value="PWJ96453.1"/>
    <property type="molecule type" value="Genomic_DNA"/>
</dbReference>
<feature type="binding site" evidence="14">
    <location>
        <position position="279"/>
    </location>
    <ligand>
        <name>substrate</name>
    </ligand>
</feature>
<feature type="active site" description="Proton donor" evidence="13">
    <location>
        <position position="46"/>
    </location>
</feature>
<feature type="binding site" evidence="15">
    <location>
        <position position="44"/>
    </location>
    <ligand>
        <name>Zn(2+)</name>
        <dbReference type="ChEBI" id="CHEBI:29105"/>
        <note>catalytic</note>
    </ligand>
</feature>
<comment type="function">
    <text evidence="1 12">Converts 2,5-diamino-6-(ribosylamino)-4(3h)-pyrimidinone 5'-phosphate into 5-amino-6-(ribosylamino)-2,4(1h,3h)-pyrimidinedione 5'-phosphate.</text>
</comment>
<keyword evidence="6 12" id="KW-0686">Riboflavin biosynthesis</keyword>
<feature type="binding site" evidence="14">
    <location>
        <position position="196"/>
    </location>
    <ligand>
        <name>NADP(+)</name>
        <dbReference type="ChEBI" id="CHEBI:58349"/>
    </ligand>
</feature>
<dbReference type="InterPro" id="IPR016193">
    <property type="entry name" value="Cytidine_deaminase-like"/>
</dbReference>
<comment type="catalytic activity">
    <reaction evidence="12">
        <text>2,5-diamino-6-hydroxy-4-(5-phosphoribosylamino)-pyrimidine + H2O + H(+) = 5-amino-6-(5-phospho-D-ribosylamino)uracil + NH4(+)</text>
        <dbReference type="Rhea" id="RHEA:21868"/>
        <dbReference type="ChEBI" id="CHEBI:15377"/>
        <dbReference type="ChEBI" id="CHEBI:15378"/>
        <dbReference type="ChEBI" id="CHEBI:28938"/>
        <dbReference type="ChEBI" id="CHEBI:58453"/>
        <dbReference type="ChEBI" id="CHEBI:58614"/>
        <dbReference type="EC" id="3.5.4.26"/>
    </reaction>
</comment>
<name>A0AA45C908_9BACT</name>
<feature type="binding site" evidence="14">
    <location>
        <position position="200"/>
    </location>
    <ligand>
        <name>substrate</name>
    </ligand>
</feature>
<dbReference type="Gene3D" id="3.40.430.10">
    <property type="entry name" value="Dihydrofolate Reductase, subunit A"/>
    <property type="match status" value="1"/>
</dbReference>
<dbReference type="GO" id="GO:0008703">
    <property type="term" value="F:5-amino-6-(5-phosphoribosylamino)uracil reductase activity"/>
    <property type="evidence" value="ECO:0007669"/>
    <property type="project" value="UniProtKB-EC"/>
</dbReference>
<evidence type="ECO:0000256" key="14">
    <source>
        <dbReference type="PIRSR" id="PIRSR006769-2"/>
    </source>
</evidence>
<proteinExistence type="inferred from homology"/>
<dbReference type="InterPro" id="IPR050765">
    <property type="entry name" value="Riboflavin_Biosynth_HTPR"/>
</dbReference>
<keyword evidence="10 12" id="KW-0560">Oxidoreductase</keyword>
<evidence type="ECO:0000256" key="8">
    <source>
        <dbReference type="ARBA" id="ARBA00022833"/>
    </source>
</evidence>
<evidence type="ECO:0000256" key="9">
    <source>
        <dbReference type="ARBA" id="ARBA00022857"/>
    </source>
</evidence>
<dbReference type="PANTHER" id="PTHR38011">
    <property type="entry name" value="DIHYDROFOLATE REDUCTASE FAMILY PROTEIN (AFU_ORTHOLOGUE AFUA_8G06820)"/>
    <property type="match status" value="1"/>
</dbReference>